<name>A0A6A5H214_CAERE</name>
<dbReference type="RefSeq" id="XP_053586858.1">
    <property type="nucleotide sequence ID" value="XM_053727281.1"/>
</dbReference>
<dbReference type="KEGG" id="crq:GCK72_009238"/>
<dbReference type="GeneID" id="78774865"/>
<dbReference type="SMART" id="SM00583">
    <property type="entry name" value="SPK"/>
    <property type="match status" value="1"/>
</dbReference>
<protein>
    <recommendedName>
        <fullName evidence="1">SPK domain-containing protein</fullName>
    </recommendedName>
</protein>
<feature type="domain" description="SPK" evidence="1">
    <location>
        <begin position="21"/>
        <end position="109"/>
    </location>
</feature>
<gene>
    <name evidence="2" type="ORF">GCK72_009238</name>
</gene>
<dbReference type="PANTHER" id="PTHR23362">
    <property type="entry name" value="L-PLASTIN-RELATED"/>
    <property type="match status" value="1"/>
</dbReference>
<evidence type="ECO:0000313" key="3">
    <source>
        <dbReference type="Proteomes" id="UP000483820"/>
    </source>
</evidence>
<comment type="caution">
    <text evidence="2">The sequence shown here is derived from an EMBL/GenBank/DDBJ whole genome shotgun (WGS) entry which is preliminary data.</text>
</comment>
<dbReference type="Pfam" id="PF04435">
    <property type="entry name" value="SPK"/>
    <property type="match status" value="1"/>
</dbReference>
<accession>A0A6A5H214</accession>
<dbReference type="Proteomes" id="UP000483820">
    <property type="component" value="Chromosome III"/>
</dbReference>
<dbReference type="EMBL" id="WUAV01000003">
    <property type="protein sequence ID" value="KAF1760985.1"/>
    <property type="molecule type" value="Genomic_DNA"/>
</dbReference>
<evidence type="ECO:0000313" key="2">
    <source>
        <dbReference type="EMBL" id="KAF1760985.1"/>
    </source>
</evidence>
<organism evidence="2 3">
    <name type="scientific">Caenorhabditis remanei</name>
    <name type="common">Caenorhabditis vulgaris</name>
    <dbReference type="NCBI Taxonomy" id="31234"/>
    <lineage>
        <taxon>Eukaryota</taxon>
        <taxon>Metazoa</taxon>
        <taxon>Ecdysozoa</taxon>
        <taxon>Nematoda</taxon>
        <taxon>Chromadorea</taxon>
        <taxon>Rhabditida</taxon>
        <taxon>Rhabditina</taxon>
        <taxon>Rhabditomorpha</taxon>
        <taxon>Rhabditoidea</taxon>
        <taxon>Rhabditidae</taxon>
        <taxon>Peloderinae</taxon>
        <taxon>Caenorhabditis</taxon>
    </lineage>
</organism>
<evidence type="ECO:0000259" key="1">
    <source>
        <dbReference type="SMART" id="SM00583"/>
    </source>
</evidence>
<dbReference type="InterPro" id="IPR006570">
    <property type="entry name" value="SPK_dom"/>
</dbReference>
<dbReference type="InterPro" id="IPR053315">
    <property type="entry name" value="Peptidase_C14A"/>
</dbReference>
<reference evidence="2 3" key="1">
    <citation type="submission" date="2019-12" db="EMBL/GenBank/DDBJ databases">
        <title>Chromosome-level assembly of the Caenorhabditis remanei genome.</title>
        <authorList>
            <person name="Teterina A.A."/>
            <person name="Willis J.H."/>
            <person name="Phillips P.C."/>
        </authorList>
    </citation>
    <scope>NUCLEOTIDE SEQUENCE [LARGE SCALE GENOMIC DNA]</scope>
    <source>
        <strain evidence="2 3">PX506</strain>
        <tissue evidence="2">Whole organism</tissue>
    </source>
</reference>
<dbReference type="CTD" id="78774865"/>
<dbReference type="AlphaFoldDB" id="A0A6A5H214"/>
<sequence length="149" mass="17124">MTCGSVYTPYVRKGFAQFMEETNELLAFVIESTKNEITPVNVRELCQEFKEATDNPNSELSLMNRLQTLKIHEMNNLTIDTKVRLIFVMSIPIDPDFFCTPLLLTPLAGKTIRKPDFVVFVVFGHAVDFFHSLSWEQDSLNRSEFLTPI</sequence>
<proteinExistence type="predicted"/>